<gene>
    <name evidence="3" type="ORF">MAIT1_04135</name>
</gene>
<dbReference type="Pfam" id="PF00834">
    <property type="entry name" value="Ribul_P_3_epim"/>
    <property type="match status" value="1"/>
</dbReference>
<protein>
    <submittedName>
        <fullName evidence="3">Putative ribulose-phosphate 3-epimerase</fullName>
    </submittedName>
</protein>
<keyword evidence="1" id="KW-0479">Metal-binding</keyword>
<dbReference type="CDD" id="cd00429">
    <property type="entry name" value="RPE"/>
    <property type="match status" value="1"/>
</dbReference>
<comment type="caution">
    <text evidence="3">The sequence shown here is derived from an EMBL/GenBank/DDBJ whole genome shotgun (WGS) entry which is preliminary data.</text>
</comment>
<reference evidence="3 4" key="1">
    <citation type="journal article" date="2016" name="BMC Genomics">
        <title>Combined genomic and structural analyses of a cultured magnetotactic bacterium reveals its niche adaptation to a dynamic environment.</title>
        <authorList>
            <person name="Araujo A.C."/>
            <person name="Morillo V."/>
            <person name="Cypriano J."/>
            <person name="Teixeira L.C."/>
            <person name="Leao P."/>
            <person name="Lyra S."/>
            <person name="Almeida L.G."/>
            <person name="Bazylinski D.A."/>
            <person name="Vasconcellos A.T."/>
            <person name="Abreu F."/>
            <person name="Lins U."/>
        </authorList>
    </citation>
    <scope>NUCLEOTIDE SEQUENCE [LARGE SCALE GENOMIC DNA]</scope>
    <source>
        <strain evidence="3 4">IT-1</strain>
    </source>
</reference>
<dbReference type="InterPro" id="IPR000056">
    <property type="entry name" value="Ribul_P_3_epim-like"/>
</dbReference>
<evidence type="ECO:0000256" key="1">
    <source>
        <dbReference type="ARBA" id="ARBA00022723"/>
    </source>
</evidence>
<dbReference type="InterPro" id="IPR013785">
    <property type="entry name" value="Aldolase_TIM"/>
</dbReference>
<dbReference type="AlphaFoldDB" id="A0A1Y2K4V2"/>
<keyword evidence="4" id="KW-1185">Reference proteome</keyword>
<dbReference type="Proteomes" id="UP000194003">
    <property type="component" value="Unassembled WGS sequence"/>
</dbReference>
<evidence type="ECO:0000313" key="4">
    <source>
        <dbReference type="Proteomes" id="UP000194003"/>
    </source>
</evidence>
<keyword evidence="2" id="KW-0413">Isomerase</keyword>
<dbReference type="GO" id="GO:0016857">
    <property type="term" value="F:racemase and epimerase activity, acting on carbohydrates and derivatives"/>
    <property type="evidence" value="ECO:0007669"/>
    <property type="project" value="InterPro"/>
</dbReference>
<dbReference type="STRING" id="1434232.MAIT1_04135"/>
<dbReference type="EMBL" id="LVJN01000019">
    <property type="protein sequence ID" value="OSM04266.1"/>
    <property type="molecule type" value="Genomic_DNA"/>
</dbReference>
<dbReference type="InterPro" id="IPR011060">
    <property type="entry name" value="RibuloseP-bd_barrel"/>
</dbReference>
<evidence type="ECO:0000313" key="3">
    <source>
        <dbReference type="EMBL" id="OSM04266.1"/>
    </source>
</evidence>
<dbReference type="SUPFAM" id="SSF51366">
    <property type="entry name" value="Ribulose-phoshate binding barrel"/>
    <property type="match status" value="1"/>
</dbReference>
<dbReference type="GO" id="GO:0005975">
    <property type="term" value="P:carbohydrate metabolic process"/>
    <property type="evidence" value="ECO:0007669"/>
    <property type="project" value="InterPro"/>
</dbReference>
<organism evidence="3 4">
    <name type="scientific">Magnetofaba australis IT-1</name>
    <dbReference type="NCBI Taxonomy" id="1434232"/>
    <lineage>
        <taxon>Bacteria</taxon>
        <taxon>Pseudomonadati</taxon>
        <taxon>Pseudomonadota</taxon>
        <taxon>Magnetococcia</taxon>
        <taxon>Magnetococcales</taxon>
        <taxon>Magnetococcaceae</taxon>
        <taxon>Magnetofaba</taxon>
    </lineage>
</organism>
<dbReference type="OrthoDB" id="5676666at2"/>
<name>A0A1Y2K4V2_9PROT</name>
<dbReference type="GO" id="GO:0046872">
    <property type="term" value="F:metal ion binding"/>
    <property type="evidence" value="ECO:0007669"/>
    <property type="project" value="UniProtKB-KW"/>
</dbReference>
<accession>A0A1Y2K4V2</accession>
<proteinExistence type="predicted"/>
<dbReference type="Gene3D" id="3.20.20.70">
    <property type="entry name" value="Aldolase class I"/>
    <property type="match status" value="1"/>
</dbReference>
<dbReference type="RefSeq" id="WP_158089444.1">
    <property type="nucleotide sequence ID" value="NZ_LVJN01000019.1"/>
</dbReference>
<dbReference type="PANTHER" id="PTHR11749">
    <property type="entry name" value="RIBULOSE-5-PHOSPHATE-3-EPIMERASE"/>
    <property type="match status" value="1"/>
</dbReference>
<sequence length="240" mass="25556">MHNNWAFSQLKQAAPNISAGIVSADFMHLAEATSELSAAGVAALHFDVMDGCFTPQMTGGPPWVKGIRHENMVKDVHLMIRDPLTRLPEYVAAGADVITLHAEMNGDLGSALDFIHGAQNANDSQRGVMCGLALFPETPLTALEKHLDQCQMLVLLAVDPRAGAKQPPLEMIAERARAARQLLNSADHETLLCVDGGVKVENIDAFAAMQPDLVVSGSALFKGGAPQQTAQTMLKGLARA</sequence>
<evidence type="ECO:0000256" key="2">
    <source>
        <dbReference type="ARBA" id="ARBA00023235"/>
    </source>
</evidence>